<reference evidence="4" key="1">
    <citation type="journal article" date="2019" name="Int. J. Syst. Evol. Microbiol.">
        <title>The Global Catalogue of Microorganisms (GCM) 10K type strain sequencing project: providing services to taxonomists for standard genome sequencing and annotation.</title>
        <authorList>
            <consortium name="The Broad Institute Genomics Platform"/>
            <consortium name="The Broad Institute Genome Sequencing Center for Infectious Disease"/>
            <person name="Wu L."/>
            <person name="Ma J."/>
        </authorList>
    </citation>
    <scope>NUCLEOTIDE SEQUENCE [LARGE SCALE GENOMIC DNA]</scope>
    <source>
        <strain evidence="4">ZS-35-S2</strain>
    </source>
</reference>
<keyword evidence="2" id="KW-1133">Transmembrane helix</keyword>
<proteinExistence type="predicted"/>
<protein>
    <submittedName>
        <fullName evidence="3">Uncharacterized protein</fullName>
    </submittedName>
</protein>
<feature type="transmembrane region" description="Helical" evidence="2">
    <location>
        <begin position="240"/>
        <end position="262"/>
    </location>
</feature>
<evidence type="ECO:0000256" key="2">
    <source>
        <dbReference type="SAM" id="Phobius"/>
    </source>
</evidence>
<feature type="transmembrane region" description="Helical" evidence="2">
    <location>
        <begin position="208"/>
        <end position="228"/>
    </location>
</feature>
<feature type="transmembrane region" description="Helical" evidence="2">
    <location>
        <begin position="316"/>
        <end position="338"/>
    </location>
</feature>
<accession>A0ABW1K2Q7</accession>
<organism evidence="3 4">
    <name type="scientific">Plantactinospora solaniradicis</name>
    <dbReference type="NCBI Taxonomy" id="1723736"/>
    <lineage>
        <taxon>Bacteria</taxon>
        <taxon>Bacillati</taxon>
        <taxon>Actinomycetota</taxon>
        <taxon>Actinomycetes</taxon>
        <taxon>Micromonosporales</taxon>
        <taxon>Micromonosporaceae</taxon>
        <taxon>Plantactinospora</taxon>
    </lineage>
</organism>
<evidence type="ECO:0000313" key="3">
    <source>
        <dbReference type="EMBL" id="MFC6016007.1"/>
    </source>
</evidence>
<dbReference type="RefSeq" id="WP_377418932.1">
    <property type="nucleotide sequence ID" value="NZ_JBHSPR010000007.1"/>
</dbReference>
<gene>
    <name evidence="3" type="ORF">ACFP2T_07350</name>
</gene>
<feature type="region of interest" description="Disordered" evidence="1">
    <location>
        <begin position="1"/>
        <end position="22"/>
    </location>
</feature>
<keyword evidence="2" id="KW-0812">Transmembrane</keyword>
<dbReference type="Proteomes" id="UP001596203">
    <property type="component" value="Unassembled WGS sequence"/>
</dbReference>
<feature type="transmembrane region" description="Helical" evidence="2">
    <location>
        <begin position="77"/>
        <end position="96"/>
    </location>
</feature>
<feature type="transmembrane region" description="Helical" evidence="2">
    <location>
        <begin position="108"/>
        <end position="137"/>
    </location>
</feature>
<feature type="transmembrane region" description="Helical" evidence="2">
    <location>
        <begin position="38"/>
        <end position="57"/>
    </location>
</feature>
<feature type="transmembrane region" description="Helical" evidence="2">
    <location>
        <begin position="274"/>
        <end position="296"/>
    </location>
</feature>
<feature type="transmembrane region" description="Helical" evidence="2">
    <location>
        <begin position="157"/>
        <end position="180"/>
    </location>
</feature>
<name>A0ABW1K2Q7_9ACTN</name>
<dbReference type="EMBL" id="JBHSPR010000007">
    <property type="protein sequence ID" value="MFC6016007.1"/>
    <property type="molecule type" value="Genomic_DNA"/>
</dbReference>
<sequence length="348" mass="36050">MTVADRTNSRRRRRVTRPGPAGAGPVTGVVGLGRVRRVAGWAAVAAAGIYVVLKVLWICGSSVGISDLGGVSRSQWVVDNVITGALGVIGMIAGLATVRPWGTRLPVWLLGVPMWVGAGLLAPFVVLVPATGIFFALGWWSPTPPAVDRAEPVLRPWIFLIVYGSFIVLGVALAIALACYARDRFGPLVRGTVAEGGVGATHGVQVPLAWLAGALAAGLVILRLYWALGGTAGLAVEPRAGWLRFGDTVTALQVALGAAGLLGMVHRWPTRVRFVVPLAAVWLGAGGMVGAGFLAMPSILSGDRWAPQGLTFAVHAYGTFGTVLVGSLVSVLTLVILAERKASPGVDP</sequence>
<keyword evidence="2" id="KW-0472">Membrane</keyword>
<evidence type="ECO:0000256" key="1">
    <source>
        <dbReference type="SAM" id="MobiDB-lite"/>
    </source>
</evidence>
<keyword evidence="4" id="KW-1185">Reference proteome</keyword>
<evidence type="ECO:0000313" key="4">
    <source>
        <dbReference type="Proteomes" id="UP001596203"/>
    </source>
</evidence>
<comment type="caution">
    <text evidence="3">The sequence shown here is derived from an EMBL/GenBank/DDBJ whole genome shotgun (WGS) entry which is preliminary data.</text>
</comment>